<comment type="caution">
    <text evidence="3">The sequence shown here is derived from an EMBL/GenBank/DDBJ whole genome shotgun (WGS) entry which is preliminary data.</text>
</comment>
<dbReference type="InterPro" id="IPR036291">
    <property type="entry name" value="NAD(P)-bd_dom_sf"/>
</dbReference>
<dbReference type="InterPro" id="IPR020904">
    <property type="entry name" value="Sc_DH/Rdtase_CS"/>
</dbReference>
<dbReference type="InterPro" id="IPR002347">
    <property type="entry name" value="SDR_fam"/>
</dbReference>
<proteinExistence type="inferred from homology"/>
<keyword evidence="4" id="KW-1185">Reference proteome</keyword>
<dbReference type="PRINTS" id="PR00080">
    <property type="entry name" value="SDRFAMILY"/>
</dbReference>
<dbReference type="PANTHER" id="PTHR24321">
    <property type="entry name" value="DEHYDROGENASES, SHORT CHAIN"/>
    <property type="match status" value="1"/>
</dbReference>
<evidence type="ECO:0000256" key="2">
    <source>
        <dbReference type="ARBA" id="ARBA00023002"/>
    </source>
</evidence>
<dbReference type="Gene3D" id="3.40.50.720">
    <property type="entry name" value="NAD(P)-binding Rossmann-like Domain"/>
    <property type="match status" value="1"/>
</dbReference>
<evidence type="ECO:0000313" key="3">
    <source>
        <dbReference type="EMBL" id="MDV5825477.1"/>
    </source>
</evidence>
<accession>A0ABU4A165</accession>
<name>A0ABU4A165_9SPHN</name>
<sequence>MGLMQEKVALVTGGGAGIGRGIARSFVREGAKLIIAELDAERGRATEGECRELGGEALFVHTDVGDKASVLAAVQAAVDSFGGIDVLVNNAFAPSPEVLLEQKTDAILARTLDTTLWATWWAMHAAFPHFKARGGGSVINFYSIDADTGAWRHVDYNMGKSAIRGLTRSAASEWGRFNIRVNAIAPAAAGLTFERLCREHPGFEKISANAKPLGRVGYPEPDIAPVAVFLASDMSSFVTGETINVDGGLHLWGFNSRPSNLAELEAQG</sequence>
<dbReference type="SUPFAM" id="SSF51735">
    <property type="entry name" value="NAD(P)-binding Rossmann-fold domains"/>
    <property type="match status" value="1"/>
</dbReference>
<keyword evidence="2" id="KW-0560">Oxidoreductase</keyword>
<organism evidence="3 4">
    <name type="scientific">Sphingobium naphthae</name>
    <dbReference type="NCBI Taxonomy" id="1886786"/>
    <lineage>
        <taxon>Bacteria</taxon>
        <taxon>Pseudomonadati</taxon>
        <taxon>Pseudomonadota</taxon>
        <taxon>Alphaproteobacteria</taxon>
        <taxon>Sphingomonadales</taxon>
        <taxon>Sphingomonadaceae</taxon>
        <taxon>Sphingobium</taxon>
    </lineage>
</organism>
<dbReference type="Proteomes" id="UP001185984">
    <property type="component" value="Unassembled WGS sequence"/>
</dbReference>
<gene>
    <name evidence="3" type="ORF">O0R41_17880</name>
</gene>
<evidence type="ECO:0000256" key="1">
    <source>
        <dbReference type="ARBA" id="ARBA00006484"/>
    </source>
</evidence>
<evidence type="ECO:0000313" key="4">
    <source>
        <dbReference type="Proteomes" id="UP001185984"/>
    </source>
</evidence>
<dbReference type="PROSITE" id="PS00061">
    <property type="entry name" value="ADH_SHORT"/>
    <property type="match status" value="1"/>
</dbReference>
<comment type="similarity">
    <text evidence="1">Belongs to the short-chain dehydrogenases/reductases (SDR) family.</text>
</comment>
<dbReference type="PRINTS" id="PR00081">
    <property type="entry name" value="GDHRDH"/>
</dbReference>
<dbReference type="CDD" id="cd05233">
    <property type="entry name" value="SDR_c"/>
    <property type="match status" value="1"/>
</dbReference>
<dbReference type="RefSeq" id="WP_228164664.1">
    <property type="nucleotide sequence ID" value="NZ_JAPTHD010000011.1"/>
</dbReference>
<dbReference type="EMBL" id="JAPTHD010000011">
    <property type="protein sequence ID" value="MDV5825477.1"/>
    <property type="molecule type" value="Genomic_DNA"/>
</dbReference>
<reference evidence="4" key="1">
    <citation type="journal article" date="2022" name="J Environ Chem Eng">
        <title>Biodegradation of petroleum oil using a constructed nonpathogenic and heavy metal-tolerant bacterial consortium isolated from marine sponges.</title>
        <authorList>
            <person name="Dechsakulwatana C."/>
            <person name="Rungsihiranrut A."/>
            <person name="Muangchinda C."/>
            <person name="Ningthoujam R."/>
            <person name="Klankeo P."/>
            <person name="Pinyakong O."/>
        </authorList>
    </citation>
    <scope>NUCLEOTIDE SEQUENCE [LARGE SCALE GENOMIC DNA]</scope>
    <source>
        <strain evidence="4">MO2-4</strain>
    </source>
</reference>
<dbReference type="Pfam" id="PF13561">
    <property type="entry name" value="adh_short_C2"/>
    <property type="match status" value="1"/>
</dbReference>
<protein>
    <submittedName>
        <fullName evidence="3">SDR family oxidoreductase</fullName>
    </submittedName>
</protein>
<dbReference type="PANTHER" id="PTHR24321:SF14">
    <property type="entry name" value="SHORT-CHAIN TYPE DEHYDROGENASE_REDUCTASE BLR2146-RELATED"/>
    <property type="match status" value="1"/>
</dbReference>